<dbReference type="InterPro" id="IPR028082">
    <property type="entry name" value="Peripla_BP_I"/>
</dbReference>
<evidence type="ECO:0000256" key="2">
    <source>
        <dbReference type="ARBA" id="ARBA00023015"/>
    </source>
</evidence>
<name>A0A4U9UF30_9SPHI</name>
<organism evidence="6 7">
    <name type="scientific">Sphingobacterium thalpophilum</name>
    <dbReference type="NCBI Taxonomy" id="259"/>
    <lineage>
        <taxon>Bacteria</taxon>
        <taxon>Pseudomonadati</taxon>
        <taxon>Bacteroidota</taxon>
        <taxon>Sphingobacteriia</taxon>
        <taxon>Sphingobacteriales</taxon>
        <taxon>Sphingobacteriaceae</taxon>
        <taxon>Sphingobacterium</taxon>
    </lineage>
</organism>
<dbReference type="PANTHER" id="PTHR30146:SF148">
    <property type="entry name" value="HTH-TYPE TRANSCRIPTIONAL REPRESSOR PURR-RELATED"/>
    <property type="match status" value="1"/>
</dbReference>
<dbReference type="PANTHER" id="PTHR30146">
    <property type="entry name" value="LACI-RELATED TRANSCRIPTIONAL REPRESSOR"/>
    <property type="match status" value="1"/>
</dbReference>
<evidence type="ECO:0000313" key="6">
    <source>
        <dbReference type="EMBL" id="VTR31117.1"/>
    </source>
</evidence>
<evidence type="ECO:0000256" key="1">
    <source>
        <dbReference type="ARBA" id="ARBA00022491"/>
    </source>
</evidence>
<sequence length="334" mass="37675">MNKVNKPATIKEIAKKLKISPSTVSRALNDHPSIGLVTTMRVKKMAEELNYEPNQTAIFFKQRKTFTIAVILPSLSEPFFSFAISEIENVASAHQYTVLMGQSLDDPDREEQILKTFKNHRVDGILMSIGKKTTNLEFIEKLESSGIPVVFFDCVPSLPHINKVQSDLSTGMNEAVDAFVARGHKVIALVNGPRTLPASEDRKIAYLSAMKRNGMEILEKNIIETDLSTEGNEKAMECIFAMPERPSAIISFNDFVTLDLMKVARHRGLVLNQDIFFISYANYPLWQYMENPPMGRIEQFPGMQARKAAEILFERIESPDAADQQIVFKSRLVM</sequence>
<dbReference type="SUPFAM" id="SSF47413">
    <property type="entry name" value="lambda repressor-like DNA-binding domains"/>
    <property type="match status" value="1"/>
</dbReference>
<keyword evidence="2" id="KW-0805">Transcription regulation</keyword>
<dbReference type="SMART" id="SM00354">
    <property type="entry name" value="HTH_LACI"/>
    <property type="match status" value="1"/>
</dbReference>
<proteinExistence type="predicted"/>
<evidence type="ECO:0000313" key="7">
    <source>
        <dbReference type="Proteomes" id="UP000308196"/>
    </source>
</evidence>
<dbReference type="Pfam" id="PF00532">
    <property type="entry name" value="Peripla_BP_1"/>
    <property type="match status" value="1"/>
</dbReference>
<dbReference type="InterPro" id="IPR001761">
    <property type="entry name" value="Peripla_BP/Lac1_sug-bd_dom"/>
</dbReference>
<dbReference type="Pfam" id="PF00356">
    <property type="entry name" value="LacI"/>
    <property type="match status" value="1"/>
</dbReference>
<dbReference type="CDD" id="cd01392">
    <property type="entry name" value="HTH_LacI"/>
    <property type="match status" value="1"/>
</dbReference>
<dbReference type="Gene3D" id="1.10.260.40">
    <property type="entry name" value="lambda repressor-like DNA-binding domains"/>
    <property type="match status" value="1"/>
</dbReference>
<dbReference type="GeneID" id="78461571"/>
<reference evidence="6 7" key="1">
    <citation type="submission" date="2019-05" db="EMBL/GenBank/DDBJ databases">
        <authorList>
            <consortium name="Pathogen Informatics"/>
        </authorList>
    </citation>
    <scope>NUCLEOTIDE SEQUENCE [LARGE SCALE GENOMIC DNA]</scope>
    <source>
        <strain evidence="6 7">NCTC11429</strain>
    </source>
</reference>
<dbReference type="AlphaFoldDB" id="A0A4U9UF30"/>
<dbReference type="KEGG" id="stha:NCTC11429_00778"/>
<evidence type="ECO:0000256" key="3">
    <source>
        <dbReference type="ARBA" id="ARBA00023125"/>
    </source>
</evidence>
<keyword evidence="4" id="KW-0804">Transcription</keyword>
<keyword evidence="3" id="KW-0238">DNA-binding</keyword>
<gene>
    <name evidence="6" type="primary">cytR_1</name>
    <name evidence="6" type="ORF">NCTC11429_00778</name>
</gene>
<dbReference type="EMBL" id="LR590484">
    <property type="protein sequence ID" value="VTR31117.1"/>
    <property type="molecule type" value="Genomic_DNA"/>
</dbReference>
<dbReference type="RefSeq" id="WP_028072560.1">
    <property type="nucleotide sequence ID" value="NZ_CP158797.1"/>
</dbReference>
<dbReference type="GO" id="GO:0000976">
    <property type="term" value="F:transcription cis-regulatory region binding"/>
    <property type="evidence" value="ECO:0007669"/>
    <property type="project" value="TreeGrafter"/>
</dbReference>
<keyword evidence="1" id="KW-0678">Repressor</keyword>
<protein>
    <submittedName>
        <fullName evidence="6">HTH-type transcriptional repressor CytR</fullName>
    </submittedName>
</protein>
<feature type="domain" description="HTH lacI-type" evidence="5">
    <location>
        <begin position="8"/>
        <end position="62"/>
    </location>
</feature>
<dbReference type="GO" id="GO:0003700">
    <property type="term" value="F:DNA-binding transcription factor activity"/>
    <property type="evidence" value="ECO:0007669"/>
    <property type="project" value="TreeGrafter"/>
</dbReference>
<accession>A0A4U9UF30</accession>
<dbReference type="Gene3D" id="3.40.50.2300">
    <property type="match status" value="2"/>
</dbReference>
<dbReference type="InterPro" id="IPR000843">
    <property type="entry name" value="HTH_LacI"/>
</dbReference>
<dbReference type="InterPro" id="IPR010982">
    <property type="entry name" value="Lambda_DNA-bd_dom_sf"/>
</dbReference>
<dbReference type="CDD" id="cd06267">
    <property type="entry name" value="PBP1_LacI_sugar_binding-like"/>
    <property type="match status" value="1"/>
</dbReference>
<evidence type="ECO:0000256" key="4">
    <source>
        <dbReference type="ARBA" id="ARBA00023163"/>
    </source>
</evidence>
<evidence type="ECO:0000259" key="5">
    <source>
        <dbReference type="PROSITE" id="PS50932"/>
    </source>
</evidence>
<dbReference type="SUPFAM" id="SSF53822">
    <property type="entry name" value="Periplasmic binding protein-like I"/>
    <property type="match status" value="1"/>
</dbReference>
<dbReference type="Proteomes" id="UP000308196">
    <property type="component" value="Chromosome"/>
</dbReference>
<dbReference type="STRING" id="1123265.GCA_000686625_02972"/>
<dbReference type="PROSITE" id="PS50932">
    <property type="entry name" value="HTH_LACI_2"/>
    <property type="match status" value="1"/>
</dbReference>